<organism evidence="1 2">
    <name type="scientific">Nitrosomonas oligotropha</name>
    <dbReference type="NCBI Taxonomy" id="42354"/>
    <lineage>
        <taxon>Bacteria</taxon>
        <taxon>Pseudomonadati</taxon>
        <taxon>Pseudomonadota</taxon>
        <taxon>Betaproteobacteria</taxon>
        <taxon>Nitrosomonadales</taxon>
        <taxon>Nitrosomonadaceae</taxon>
        <taxon>Nitrosomonas</taxon>
    </lineage>
</organism>
<evidence type="ECO:0000313" key="2">
    <source>
        <dbReference type="Proteomes" id="UP000244128"/>
    </source>
</evidence>
<gene>
    <name evidence="1" type="ORF">C8R26_10926</name>
</gene>
<dbReference type="Proteomes" id="UP000244128">
    <property type="component" value="Unassembled WGS sequence"/>
</dbReference>
<sequence>MRMGNLWTTFVQFVVSKVAHSEKIHLQVDLSEQSDLSAEDGLIFRALCQFVWIQGDFLPLIFDVENEIYTKQGITRSTLKRLEEIDLVVFESDGFIKKGYGKHTRLFYDGKPTKIGFQRDADNYLDLGHVLLTERGKKLALNFKVPGNQQFYEYVITRWFQQGLILSSIQVGRNRAANSLNYTCSIKE</sequence>
<proteinExistence type="predicted"/>
<dbReference type="AlphaFoldDB" id="A0A2T5I089"/>
<comment type="caution">
    <text evidence="1">The sequence shown here is derived from an EMBL/GenBank/DDBJ whole genome shotgun (WGS) entry which is preliminary data.</text>
</comment>
<protein>
    <submittedName>
        <fullName evidence="1">Uncharacterized protein</fullName>
    </submittedName>
</protein>
<evidence type="ECO:0000313" key="1">
    <source>
        <dbReference type="EMBL" id="PTQ77242.1"/>
    </source>
</evidence>
<accession>A0A2T5I089</accession>
<name>A0A2T5I089_9PROT</name>
<reference evidence="1 2" key="1">
    <citation type="submission" date="2018-04" db="EMBL/GenBank/DDBJ databases">
        <title>Active sludge and wastewater microbial communities from Klosterneuburg, Austria.</title>
        <authorList>
            <person name="Wagner M."/>
        </authorList>
    </citation>
    <scope>NUCLEOTIDE SEQUENCE [LARGE SCALE GENOMIC DNA]</scope>
    <source>
        <strain evidence="1 2">Nm49</strain>
    </source>
</reference>
<dbReference type="EMBL" id="QAOI01000009">
    <property type="protein sequence ID" value="PTQ77242.1"/>
    <property type="molecule type" value="Genomic_DNA"/>
</dbReference>